<name>A0ABT6TSS5_9BACL</name>
<dbReference type="Pfam" id="PF00754">
    <property type="entry name" value="F5_F8_type_C"/>
    <property type="match status" value="1"/>
</dbReference>
<dbReference type="InterPro" id="IPR013783">
    <property type="entry name" value="Ig-like_fold"/>
</dbReference>
<proteinExistence type="predicted"/>
<dbReference type="Gene3D" id="2.60.40.2750">
    <property type="match status" value="1"/>
</dbReference>
<dbReference type="SUPFAM" id="SSF49464">
    <property type="entry name" value="Carboxypeptidase regulatory domain-like"/>
    <property type="match status" value="1"/>
</dbReference>
<comment type="subcellular location">
    <subcellularLocation>
        <location evidence="1">Cell envelope</location>
    </subcellularLocation>
</comment>
<dbReference type="InterPro" id="IPR008969">
    <property type="entry name" value="CarboxyPept-like_regulatory"/>
</dbReference>
<dbReference type="RefSeq" id="WP_282912501.1">
    <property type="nucleotide sequence ID" value="NZ_JAGRPV010000001.1"/>
</dbReference>
<dbReference type="InterPro" id="IPR012854">
    <property type="entry name" value="Cu_amine_oxidase-like_N"/>
</dbReference>
<dbReference type="InterPro" id="IPR008979">
    <property type="entry name" value="Galactose-bd-like_sf"/>
</dbReference>
<dbReference type="Gene3D" id="2.70.98.70">
    <property type="match status" value="1"/>
</dbReference>
<keyword evidence="5" id="KW-1185">Reference proteome</keyword>
<keyword evidence="2" id="KW-0472">Membrane</keyword>
<dbReference type="SUPFAM" id="SSF49785">
    <property type="entry name" value="Galactose-binding domain-like"/>
    <property type="match status" value="1"/>
</dbReference>
<evidence type="ECO:0000313" key="5">
    <source>
        <dbReference type="Proteomes" id="UP001161691"/>
    </source>
</evidence>
<protein>
    <submittedName>
        <fullName evidence="4">Stalk domain-containing protein</fullName>
    </submittedName>
</protein>
<dbReference type="Gene3D" id="2.40.50.500">
    <property type="entry name" value="NigD-like N-terminal OB domain"/>
    <property type="match status" value="1"/>
</dbReference>
<feature type="domain" description="F5/8 type C" evidence="3">
    <location>
        <begin position="1278"/>
        <end position="1376"/>
    </location>
</feature>
<dbReference type="SUPFAM" id="SSF48230">
    <property type="entry name" value="Chondroitin AC/alginate lyase"/>
    <property type="match status" value="1"/>
</dbReference>
<evidence type="ECO:0000259" key="3">
    <source>
        <dbReference type="PROSITE" id="PS50022"/>
    </source>
</evidence>
<dbReference type="InterPro" id="IPR000421">
    <property type="entry name" value="FA58C"/>
</dbReference>
<evidence type="ECO:0000256" key="1">
    <source>
        <dbReference type="ARBA" id="ARBA00004196"/>
    </source>
</evidence>
<sequence length="1383" mass="151841">MIGALTGINRKWIAVALGFAMLGQILFGWAPQKAGAAEAADESAVAVRLIDSQGHPLAGASVDYYDAGWKTFGTTDASGTASKALPDKSYTFHVNYEGTRLDIAQDTGVDPVVVFQTVNVKLQLKDSQGNPLSGGVASYYATGWKTFGDVTDGEVSKELLPGNYTFHVDYEGTRLDIAQDTGVNPVVDFKTVNVKLQLKDSQGNPLSGGVASYYATGWKTFGDVTGGEVGKELLPGNYTFHVDYEGTRMDKAQDTGVDPVVVFRTVNAKVRLTNQTGYPLSGGAVSYYATGWRTFGTTANGEASKQLLPGSYTFAMNYGGKTTEKVGDLSADPTVAFQVSTPSSVVVAPKQSHMYDPIPQPPNERPRVLVNKNTLPALKARVTDAAFDDVWASINTKAQRNVDGNLPPRTGTAFTNVDPRMMEVMKANAVRYLIYGDEAAGQKAVRIAVNMAKTVEYITDRSNSTTVFNVARDIGSLIFFESIAYDWTYDLMNEEQRTTIQAALGHWVKTGLEYPYPMDERQKVIIAGHANGEVHHSFKLAMGIALYDTNPEYYNDIADYLLNIALPGFNVLLDGEMPFEGPAYGDNRMKTIMMGNQLWKAIGIEPLTEKVGLALDRLVYIRRPDGNIMTEGDDFNTAYEQPWKRFLQGNITTMIAGSVYNNPRAQYEFLKQNTYLDELYYLLFFNPDAPSQSVYDTPLSRYFPAPYGSIVARTGWDEGRDSNAVVAVMNIGERTQSNHQHVDPGAFSLYYKGNLAIDSGMYSGVDPVTGAEMEYNSVHDLDYHKETTAHNVVQIGDATDLFFDRYPKSVEQWNTEAAYQRGKIISHAIGDDETYPDYSYIKGELSAAYSKTNTDHYTRSMAFLNFKDDEHPAAMLVYDNIDTPDAGTAKKWLLHTIGEPIVEGGRYTSVMTEQGYNGKLVTDTLLPKSDALKVDKIGGPGHEFEVNGVNKAIRAASPTSLAALEAGQWRLELSDKTPVNRTQFLNVMQVMDAVYGPAPQDVYYSETDDYAGARIYDRVVFFAKDFDLTDDEATIAFTGEADQRYKILVTDLADGYWTVAKEGETATVKYKVVNEGNTLYFEGTPGTYTLHKADSSALPLAGKVASEPLERKIRVRIDGQGQPFGASSELAGGVPMIPMQDTLEALGLQVEWNESAQTAKATKEGLTIELAAGSATATVNGESKPMEVPATVVNGQMRIPLGFITQSTGYKTSWDAESLVAEIYTLPPVEKLPYERKPLAPVTPIPIGDLKEVQYQSYTATVNPDLVPKLFDNVQANASRWAGDLGANVVFDFGSQIQLERLDVAVYNGHTRSSRLMFSVSNDGENWTNVYGGDTIGDTSDFMPFNFPSLNARYFRLAVFGSTDGTTNPEWVSISELKFFVKK</sequence>
<dbReference type="Pfam" id="PF18675">
    <property type="entry name" value="HepII_C"/>
    <property type="match status" value="1"/>
</dbReference>
<dbReference type="Gene3D" id="2.60.120.260">
    <property type="entry name" value="Galactose-binding domain-like"/>
    <property type="match status" value="1"/>
</dbReference>
<keyword evidence="2" id="KW-1133">Transmembrane helix</keyword>
<dbReference type="PROSITE" id="PS50022">
    <property type="entry name" value="FA58C_3"/>
    <property type="match status" value="1"/>
</dbReference>
<accession>A0ABT6TSS5</accession>
<dbReference type="Gene3D" id="2.60.40.10">
    <property type="entry name" value="Immunoglobulins"/>
    <property type="match status" value="3"/>
</dbReference>
<dbReference type="InterPro" id="IPR008929">
    <property type="entry name" value="Chondroitin_lyas"/>
</dbReference>
<dbReference type="InterPro" id="IPR038179">
    <property type="entry name" value="NigD-like_N_sf"/>
</dbReference>
<dbReference type="Gene3D" id="3.30.457.10">
    <property type="entry name" value="Copper amine oxidase-like, N-terminal domain"/>
    <property type="match status" value="1"/>
</dbReference>
<evidence type="ECO:0000313" key="4">
    <source>
        <dbReference type="EMBL" id="MDI4649897.1"/>
    </source>
</evidence>
<organism evidence="4 5">
    <name type="scientific">Cohnella hashimotonis</name>
    <dbReference type="NCBI Taxonomy" id="2826895"/>
    <lineage>
        <taxon>Bacteria</taxon>
        <taxon>Bacillati</taxon>
        <taxon>Bacillota</taxon>
        <taxon>Bacilli</taxon>
        <taxon>Bacillales</taxon>
        <taxon>Paenibacillaceae</taxon>
        <taxon>Cohnella</taxon>
    </lineage>
</organism>
<dbReference type="Proteomes" id="UP001161691">
    <property type="component" value="Unassembled WGS sequence"/>
</dbReference>
<dbReference type="SUPFAM" id="SSF55383">
    <property type="entry name" value="Copper amine oxidase, domain N"/>
    <property type="match status" value="1"/>
</dbReference>
<dbReference type="Pfam" id="PF07940">
    <property type="entry name" value="Hepar_II_III_C"/>
    <property type="match status" value="1"/>
</dbReference>
<reference evidence="4" key="1">
    <citation type="submission" date="2023-04" db="EMBL/GenBank/DDBJ databases">
        <title>Comparative genomic analysis of Cohnella hashimotonis sp. nov., isolated from the International Space Station.</title>
        <authorList>
            <person name="Venkateswaran K."/>
            <person name="Simpson A."/>
        </authorList>
    </citation>
    <scope>NUCLEOTIDE SEQUENCE</scope>
    <source>
        <strain evidence="4">F6_2S_P_1</strain>
    </source>
</reference>
<comment type="caution">
    <text evidence="4">The sequence shown here is derived from an EMBL/GenBank/DDBJ whole genome shotgun (WGS) entry which is preliminary data.</text>
</comment>
<keyword evidence="2" id="KW-0812">Transmembrane</keyword>
<dbReference type="InterPro" id="IPR012480">
    <property type="entry name" value="Hepar_II_III_C"/>
</dbReference>
<dbReference type="EMBL" id="JAGRPV010000001">
    <property type="protein sequence ID" value="MDI4649897.1"/>
    <property type="molecule type" value="Genomic_DNA"/>
</dbReference>
<dbReference type="Gene3D" id="1.50.10.100">
    <property type="entry name" value="Chondroitin AC/alginate lyase"/>
    <property type="match status" value="1"/>
</dbReference>
<feature type="transmembrane region" description="Helical" evidence="2">
    <location>
        <begin position="12"/>
        <end position="30"/>
    </location>
</feature>
<dbReference type="Pfam" id="PF07833">
    <property type="entry name" value="Cu_amine_oxidN1"/>
    <property type="match status" value="1"/>
</dbReference>
<dbReference type="InterPro" id="IPR036582">
    <property type="entry name" value="Mao_N_sf"/>
</dbReference>
<evidence type="ECO:0000256" key="2">
    <source>
        <dbReference type="SAM" id="Phobius"/>
    </source>
</evidence>
<gene>
    <name evidence="4" type="ORF">KB449_33525</name>
</gene>
<dbReference type="InterPro" id="IPR040925">
    <property type="entry name" value="HepII_C"/>
</dbReference>